<protein>
    <submittedName>
        <fullName evidence="2">Uncharacterized protein</fullName>
    </submittedName>
</protein>
<dbReference type="AlphaFoldDB" id="A0A0F9Q4J8"/>
<feature type="transmembrane region" description="Helical" evidence="1">
    <location>
        <begin position="20"/>
        <end position="39"/>
    </location>
</feature>
<reference evidence="2" key="1">
    <citation type="journal article" date="2015" name="Nature">
        <title>Complex archaea that bridge the gap between prokaryotes and eukaryotes.</title>
        <authorList>
            <person name="Spang A."/>
            <person name="Saw J.H."/>
            <person name="Jorgensen S.L."/>
            <person name="Zaremba-Niedzwiedzka K."/>
            <person name="Martijn J."/>
            <person name="Lind A.E."/>
            <person name="van Eijk R."/>
            <person name="Schleper C."/>
            <person name="Guy L."/>
            <person name="Ettema T.J."/>
        </authorList>
    </citation>
    <scope>NUCLEOTIDE SEQUENCE</scope>
</reference>
<organism evidence="2">
    <name type="scientific">marine sediment metagenome</name>
    <dbReference type="NCBI Taxonomy" id="412755"/>
    <lineage>
        <taxon>unclassified sequences</taxon>
        <taxon>metagenomes</taxon>
        <taxon>ecological metagenomes</taxon>
    </lineage>
</organism>
<evidence type="ECO:0000313" key="2">
    <source>
        <dbReference type="EMBL" id="KKN38885.1"/>
    </source>
</evidence>
<comment type="caution">
    <text evidence="2">The sequence shown here is derived from an EMBL/GenBank/DDBJ whole genome shotgun (WGS) entry which is preliminary data.</text>
</comment>
<dbReference type="EMBL" id="LAZR01001797">
    <property type="protein sequence ID" value="KKN38885.1"/>
    <property type="molecule type" value="Genomic_DNA"/>
</dbReference>
<keyword evidence="1" id="KW-1133">Transmembrane helix</keyword>
<keyword evidence="1" id="KW-0472">Membrane</keyword>
<gene>
    <name evidence="2" type="ORF">LCGC14_0749060</name>
</gene>
<proteinExistence type="predicted"/>
<name>A0A0F9Q4J8_9ZZZZ</name>
<evidence type="ECO:0000256" key="1">
    <source>
        <dbReference type="SAM" id="Phobius"/>
    </source>
</evidence>
<accession>A0A0F9Q4J8</accession>
<sequence length="42" mass="4629">MESHDSKGKTIKETFPSEVISIIGDIFAGLVLSIFILPFNSF</sequence>
<keyword evidence="1" id="KW-0812">Transmembrane</keyword>